<dbReference type="Proteomes" id="UP000433876">
    <property type="component" value="Unassembled WGS sequence"/>
</dbReference>
<protein>
    <recommendedName>
        <fullName evidence="3">Nucleoside phosphorylase domain-containing protein</fullName>
    </recommendedName>
</protein>
<accession>A0A8S9A4M0</accession>
<dbReference type="AlphaFoldDB" id="A0A8S9A4M0"/>
<evidence type="ECO:0008006" key="3">
    <source>
        <dbReference type="Google" id="ProtNLM"/>
    </source>
</evidence>
<organism evidence="1 2">
    <name type="scientific">Sordaria macrospora</name>
    <dbReference type="NCBI Taxonomy" id="5147"/>
    <lineage>
        <taxon>Eukaryota</taxon>
        <taxon>Fungi</taxon>
        <taxon>Dikarya</taxon>
        <taxon>Ascomycota</taxon>
        <taxon>Pezizomycotina</taxon>
        <taxon>Sordariomycetes</taxon>
        <taxon>Sordariomycetidae</taxon>
        <taxon>Sordariales</taxon>
        <taxon>Sordariaceae</taxon>
        <taxon>Sordaria</taxon>
    </lineage>
</organism>
<evidence type="ECO:0000313" key="2">
    <source>
        <dbReference type="Proteomes" id="UP000433876"/>
    </source>
</evidence>
<name>A0A8S9A4M0_SORMA</name>
<gene>
    <name evidence="1" type="ORF">SMACR_01673</name>
</gene>
<sequence length="323" mass="36009">MLDAEHKDKLPIPKNDKNIYTRGSIGEHNVVIACLPEGVTGTSAAATVVKEMLRTFPNIRFGLMVGISGGIPNIPDHDVRLGDVVVSVPQQTYGGVVQWDLGKAEQEGFKRTGSLNRPPNLLLSVVTELRKWHAMRGPQIPRYFDELAKNYPRLAPKYLRSESLKDILFESEYHHTQGKPNNDCQLCDPMRTLSREPRESEMEIHYGLIAPGNQVIKNAMRRDELNDMSGGNLLCVEMEAAGLMDNFPCLVFRGICDYADSHKNKKWQEHAAAVAAAHVKDLLQEVPPADVDSERAALEVIQEGRFLTVSMKRLAGLQFPSTI</sequence>
<reference evidence="1 2" key="1">
    <citation type="submission" date="2017-07" db="EMBL/GenBank/DDBJ databases">
        <title>Genome sequence of the Sordaria macrospora wild type strain R19027.</title>
        <authorList>
            <person name="Nowrousian M."/>
            <person name="Teichert I."/>
            <person name="Kueck U."/>
        </authorList>
    </citation>
    <scope>NUCLEOTIDE SEQUENCE [LARGE SCALE GENOMIC DNA]</scope>
    <source>
        <strain evidence="1 2">R19027</strain>
        <tissue evidence="1">Mycelium</tissue>
    </source>
</reference>
<dbReference type="GO" id="GO:0003824">
    <property type="term" value="F:catalytic activity"/>
    <property type="evidence" value="ECO:0007669"/>
    <property type="project" value="InterPro"/>
</dbReference>
<dbReference type="SUPFAM" id="SSF53167">
    <property type="entry name" value="Purine and uridine phosphorylases"/>
    <property type="match status" value="1"/>
</dbReference>
<dbReference type="InterPro" id="IPR035994">
    <property type="entry name" value="Nucleoside_phosphorylase_sf"/>
</dbReference>
<dbReference type="Gene3D" id="3.40.50.1580">
    <property type="entry name" value="Nucleoside phosphorylase domain"/>
    <property type="match status" value="1"/>
</dbReference>
<evidence type="ECO:0000313" key="1">
    <source>
        <dbReference type="EMBL" id="KAA8635921.1"/>
    </source>
</evidence>
<dbReference type="InterPro" id="IPR053137">
    <property type="entry name" value="NLR-like"/>
</dbReference>
<dbReference type="VEuPathDB" id="FungiDB:SMAC_01673"/>
<comment type="caution">
    <text evidence="1">The sequence shown here is derived from an EMBL/GenBank/DDBJ whole genome shotgun (WGS) entry which is preliminary data.</text>
</comment>
<dbReference type="EMBL" id="NMPR01000008">
    <property type="protein sequence ID" value="KAA8635921.1"/>
    <property type="molecule type" value="Genomic_DNA"/>
</dbReference>
<proteinExistence type="predicted"/>
<dbReference type="PANTHER" id="PTHR46082">
    <property type="entry name" value="ATP/GTP-BINDING PROTEIN-RELATED"/>
    <property type="match status" value="1"/>
</dbReference>
<dbReference type="GO" id="GO:0009116">
    <property type="term" value="P:nucleoside metabolic process"/>
    <property type="evidence" value="ECO:0007669"/>
    <property type="project" value="InterPro"/>
</dbReference>
<dbReference type="PANTHER" id="PTHR46082:SF11">
    <property type="entry name" value="AAA+ ATPASE DOMAIN-CONTAINING PROTEIN-RELATED"/>
    <property type="match status" value="1"/>
</dbReference>
<dbReference type="OMA" id="SEMEIHY"/>